<evidence type="ECO:0000256" key="4">
    <source>
        <dbReference type="ARBA" id="ARBA00038303"/>
    </source>
</evidence>
<dbReference type="InterPro" id="IPR003742">
    <property type="entry name" value="RlmH-like"/>
</dbReference>
<dbReference type="Proteomes" id="UP000196573">
    <property type="component" value="Unassembled WGS sequence"/>
</dbReference>
<dbReference type="HAMAP" id="MF_00658">
    <property type="entry name" value="23SrRNA_methyltr_H"/>
    <property type="match status" value="1"/>
</dbReference>
<dbReference type="NCBIfam" id="NF000986">
    <property type="entry name" value="PRK00103.1-4"/>
    <property type="match status" value="1"/>
</dbReference>
<name>A0A1X7AGQ2_9GAMM</name>
<dbReference type="CDD" id="cd18081">
    <property type="entry name" value="RlmH-like"/>
    <property type="match status" value="1"/>
</dbReference>
<dbReference type="PANTHER" id="PTHR33603:SF1">
    <property type="entry name" value="RIBOSOMAL RNA LARGE SUBUNIT METHYLTRANSFERASE H"/>
    <property type="match status" value="1"/>
</dbReference>
<comment type="subcellular location">
    <subcellularLocation>
        <location evidence="5">Cytoplasm</location>
    </subcellularLocation>
</comment>
<keyword evidence="1 5" id="KW-0489">Methyltransferase</keyword>
<protein>
    <recommendedName>
        <fullName evidence="5">Ribosomal RNA large subunit methyltransferase H</fullName>
        <ecNumber evidence="5">2.1.1.177</ecNumber>
    </recommendedName>
    <alternativeName>
        <fullName evidence="5">23S rRNA (pseudouridine1915-N3)-methyltransferase</fullName>
    </alternativeName>
    <alternativeName>
        <fullName evidence="5">23S rRNA m3Psi1915 methyltransferase</fullName>
    </alternativeName>
    <alternativeName>
        <fullName evidence="5">rRNA (pseudouridine-N3-)-methyltransferase RlmH</fullName>
    </alternativeName>
</protein>
<feature type="binding site" evidence="5">
    <location>
        <position position="73"/>
    </location>
    <ligand>
        <name>S-adenosyl-L-methionine</name>
        <dbReference type="ChEBI" id="CHEBI:59789"/>
    </ligand>
</feature>
<dbReference type="PIRSF" id="PIRSF004505">
    <property type="entry name" value="MT_bac"/>
    <property type="match status" value="1"/>
</dbReference>
<dbReference type="PANTHER" id="PTHR33603">
    <property type="entry name" value="METHYLTRANSFERASE"/>
    <property type="match status" value="1"/>
</dbReference>
<keyword evidence="5" id="KW-0698">rRNA processing</keyword>
<dbReference type="GO" id="GO:0005737">
    <property type="term" value="C:cytoplasm"/>
    <property type="evidence" value="ECO:0007669"/>
    <property type="project" value="UniProtKB-SubCell"/>
</dbReference>
<dbReference type="OrthoDB" id="9806643at2"/>
<evidence type="ECO:0000256" key="2">
    <source>
        <dbReference type="ARBA" id="ARBA00022679"/>
    </source>
</evidence>
<comment type="catalytic activity">
    <reaction evidence="5">
        <text>pseudouridine(1915) in 23S rRNA + S-adenosyl-L-methionine = N(3)-methylpseudouridine(1915) in 23S rRNA + S-adenosyl-L-homocysteine + H(+)</text>
        <dbReference type="Rhea" id="RHEA:42752"/>
        <dbReference type="Rhea" id="RHEA-COMP:10221"/>
        <dbReference type="Rhea" id="RHEA-COMP:10222"/>
        <dbReference type="ChEBI" id="CHEBI:15378"/>
        <dbReference type="ChEBI" id="CHEBI:57856"/>
        <dbReference type="ChEBI" id="CHEBI:59789"/>
        <dbReference type="ChEBI" id="CHEBI:65314"/>
        <dbReference type="ChEBI" id="CHEBI:74486"/>
        <dbReference type="EC" id="2.1.1.177"/>
    </reaction>
</comment>
<proteinExistence type="inferred from homology"/>
<dbReference type="NCBIfam" id="TIGR00246">
    <property type="entry name" value="tRNA_RlmH_YbeA"/>
    <property type="match status" value="1"/>
</dbReference>
<evidence type="ECO:0000256" key="5">
    <source>
        <dbReference type="HAMAP-Rule" id="MF_00658"/>
    </source>
</evidence>
<keyword evidence="7" id="KW-1185">Reference proteome</keyword>
<dbReference type="SUPFAM" id="SSF75217">
    <property type="entry name" value="alpha/beta knot"/>
    <property type="match status" value="1"/>
</dbReference>
<dbReference type="Gene3D" id="3.40.1280.10">
    <property type="match status" value="1"/>
</dbReference>
<comment type="similarity">
    <text evidence="4 5">Belongs to the RNA methyltransferase RlmH family.</text>
</comment>
<sequence>MRIRLIAVGQKMPGWVTEGYNEYARRLPAGWSLELCEIPLNKRTKSADVQRFRAKEGEQMLAAIGKGDKVIALEVKGKEWSTEQLADKLGQWHDNGDSLSLLVGGPEGMLPEISNSADVKWSLSPLTLPHPMVRILVAEQLYRAWSILNNHPYHR</sequence>
<dbReference type="RefSeq" id="WP_087107851.1">
    <property type="nucleotide sequence ID" value="NZ_CBCSCN010000001.1"/>
</dbReference>
<keyword evidence="2 5" id="KW-0808">Transferase</keyword>
<dbReference type="EC" id="2.1.1.177" evidence="5"/>
<organism evidence="6 7">
    <name type="scientific">Parendozoicomonas haliclonae</name>
    <dbReference type="NCBI Taxonomy" id="1960125"/>
    <lineage>
        <taxon>Bacteria</taxon>
        <taxon>Pseudomonadati</taxon>
        <taxon>Pseudomonadota</taxon>
        <taxon>Gammaproteobacteria</taxon>
        <taxon>Oceanospirillales</taxon>
        <taxon>Endozoicomonadaceae</taxon>
        <taxon>Parendozoicomonas</taxon>
    </lineage>
</organism>
<evidence type="ECO:0000256" key="1">
    <source>
        <dbReference type="ARBA" id="ARBA00022603"/>
    </source>
</evidence>
<evidence type="ECO:0000313" key="7">
    <source>
        <dbReference type="Proteomes" id="UP000196573"/>
    </source>
</evidence>
<dbReference type="AlphaFoldDB" id="A0A1X7AGQ2"/>
<dbReference type="Pfam" id="PF02590">
    <property type="entry name" value="SPOUT_MTase"/>
    <property type="match status" value="1"/>
</dbReference>
<reference evidence="6 7" key="1">
    <citation type="submission" date="2017-03" db="EMBL/GenBank/DDBJ databases">
        <authorList>
            <person name="Afonso C.L."/>
            <person name="Miller P.J."/>
            <person name="Scott M.A."/>
            <person name="Spackman E."/>
            <person name="Goraichik I."/>
            <person name="Dimitrov K.M."/>
            <person name="Suarez D.L."/>
            <person name="Swayne D.E."/>
        </authorList>
    </citation>
    <scope>NUCLEOTIDE SEQUENCE [LARGE SCALE GENOMIC DNA]</scope>
    <source>
        <strain evidence="6">SB41UT1</strain>
    </source>
</reference>
<comment type="subunit">
    <text evidence="5">Homodimer.</text>
</comment>
<gene>
    <name evidence="5 6" type="primary">rlmH</name>
    <name evidence="6" type="ORF">EHSB41UT_01194</name>
</gene>
<feature type="binding site" evidence="5">
    <location>
        <position position="104"/>
    </location>
    <ligand>
        <name>S-adenosyl-L-methionine</name>
        <dbReference type="ChEBI" id="CHEBI:59789"/>
    </ligand>
</feature>
<dbReference type="InterPro" id="IPR029028">
    <property type="entry name" value="Alpha/beta_knot_MTases"/>
</dbReference>
<dbReference type="InterPro" id="IPR029026">
    <property type="entry name" value="tRNA_m1G_MTases_N"/>
</dbReference>
<comment type="function">
    <text evidence="5">Specifically methylates the pseudouridine at position 1915 (m3Psi1915) in 23S rRNA.</text>
</comment>
<evidence type="ECO:0000313" key="6">
    <source>
        <dbReference type="EMBL" id="SMA40442.1"/>
    </source>
</evidence>
<accession>A0A1X7AGQ2</accession>
<keyword evidence="3 5" id="KW-0949">S-adenosyl-L-methionine</keyword>
<keyword evidence="5" id="KW-0963">Cytoplasm</keyword>
<evidence type="ECO:0000256" key="3">
    <source>
        <dbReference type="ARBA" id="ARBA00022691"/>
    </source>
</evidence>
<dbReference type="EMBL" id="FWPT01000002">
    <property type="protein sequence ID" value="SMA40442.1"/>
    <property type="molecule type" value="Genomic_DNA"/>
</dbReference>
<dbReference type="GO" id="GO:0070038">
    <property type="term" value="F:rRNA (pseudouridine-N3-)-methyltransferase activity"/>
    <property type="evidence" value="ECO:0007669"/>
    <property type="project" value="UniProtKB-UniRule"/>
</dbReference>
<feature type="binding site" evidence="5">
    <location>
        <begin position="123"/>
        <end position="128"/>
    </location>
    <ligand>
        <name>S-adenosyl-L-methionine</name>
        <dbReference type="ChEBI" id="CHEBI:59789"/>
    </ligand>
</feature>